<evidence type="ECO:0000256" key="1">
    <source>
        <dbReference type="SAM" id="Phobius"/>
    </source>
</evidence>
<keyword evidence="1" id="KW-1133">Transmembrane helix</keyword>
<reference evidence="2 5" key="2">
    <citation type="submission" date="2018-08" db="EMBL/GenBank/DDBJ databases">
        <title>Complete genome of the Arcobacter molluscorum type strain LMG 25693.</title>
        <authorList>
            <person name="Miller W.G."/>
            <person name="Yee E."/>
            <person name="Bono J.L."/>
        </authorList>
    </citation>
    <scope>NUCLEOTIDE SEQUENCE [LARGE SCALE GENOMIC DNA]</scope>
    <source>
        <strain evidence="2 5">CECT 7696</strain>
    </source>
</reference>
<dbReference type="AlphaFoldDB" id="A0A2G1DKC3"/>
<accession>A0A2G1DKC3</accession>
<dbReference type="KEGG" id="amol:AMOL_1966"/>
<evidence type="ECO:0000313" key="2">
    <source>
        <dbReference type="EMBL" id="AXX92926.1"/>
    </source>
</evidence>
<feature type="transmembrane region" description="Helical" evidence="1">
    <location>
        <begin position="105"/>
        <end position="126"/>
    </location>
</feature>
<sequence>MNIFLLNDIIVFVFIEVILVILMLISEYSVIKILKNWNFSITTSLQYSLEKRNYLVNTIINFTIICKIILFFFFVKSLSELSNVVPGAMCIAGVIGANDYGEALLLLKIFIVFMLGIWLIINRVDIKSKKFIYIKSKYFFFNFILFLILFEIFFEVLYFVNVPLKVPVFCCSTLFKADALPFGLTQSNLAITFYIIFSFTLIFSYLKKIVLSFLFNILFLFISYFSVTYFFSIYIYILPNHQCPFCILQKEYFYVGYFIWISLFLGVFFGISSYIIESLINKKITNLFKYSILFNTIFALICTYFVVIYYIKNGVFL</sequence>
<feature type="transmembrane region" description="Helical" evidence="1">
    <location>
        <begin position="6"/>
        <end position="25"/>
    </location>
</feature>
<feature type="transmembrane region" description="Helical" evidence="1">
    <location>
        <begin position="292"/>
        <end position="311"/>
    </location>
</feature>
<evidence type="ECO:0000313" key="4">
    <source>
        <dbReference type="Proteomes" id="UP000221222"/>
    </source>
</evidence>
<feature type="transmembrane region" description="Helical" evidence="1">
    <location>
        <begin position="213"/>
        <end position="237"/>
    </location>
</feature>
<gene>
    <name evidence="2" type="ORF">AMOL_1966</name>
    <name evidence="3" type="ORF">CPU12_04135</name>
</gene>
<evidence type="ECO:0000313" key="3">
    <source>
        <dbReference type="EMBL" id="PHO18756.1"/>
    </source>
</evidence>
<keyword evidence="4" id="KW-1185">Reference proteome</keyword>
<keyword evidence="1" id="KW-0472">Membrane</keyword>
<dbReference type="EMBL" id="NXFY01000004">
    <property type="protein sequence ID" value="PHO18756.1"/>
    <property type="molecule type" value="Genomic_DNA"/>
</dbReference>
<feature type="transmembrane region" description="Helical" evidence="1">
    <location>
        <begin position="257"/>
        <end position="280"/>
    </location>
</feature>
<dbReference type="EMBL" id="CP032098">
    <property type="protein sequence ID" value="AXX92926.1"/>
    <property type="molecule type" value="Genomic_DNA"/>
</dbReference>
<evidence type="ECO:0000313" key="5">
    <source>
        <dbReference type="Proteomes" id="UP000262712"/>
    </source>
</evidence>
<name>A0A2G1DKC3_9BACT</name>
<dbReference type="Proteomes" id="UP000221222">
    <property type="component" value="Unassembled WGS sequence"/>
</dbReference>
<feature type="transmembrane region" description="Helical" evidence="1">
    <location>
        <begin position="138"/>
        <end position="160"/>
    </location>
</feature>
<dbReference type="Proteomes" id="UP000262712">
    <property type="component" value="Chromosome"/>
</dbReference>
<organism evidence="3 4">
    <name type="scientific">Malaciobacter molluscorum LMG 25693</name>
    <dbReference type="NCBI Taxonomy" id="870501"/>
    <lineage>
        <taxon>Bacteria</taxon>
        <taxon>Pseudomonadati</taxon>
        <taxon>Campylobacterota</taxon>
        <taxon>Epsilonproteobacteria</taxon>
        <taxon>Campylobacterales</taxon>
        <taxon>Arcobacteraceae</taxon>
        <taxon>Malaciobacter</taxon>
    </lineage>
</organism>
<feature type="transmembrane region" description="Helical" evidence="1">
    <location>
        <begin position="189"/>
        <end position="206"/>
    </location>
</feature>
<feature type="transmembrane region" description="Helical" evidence="1">
    <location>
        <begin position="54"/>
        <end position="75"/>
    </location>
</feature>
<keyword evidence="1" id="KW-0812">Transmembrane</keyword>
<proteinExistence type="predicted"/>
<protein>
    <submittedName>
        <fullName evidence="2">Membrane protein</fullName>
    </submittedName>
</protein>
<reference evidence="3 4" key="1">
    <citation type="submission" date="2017-09" db="EMBL/GenBank/DDBJ databases">
        <title>Arcobacter canalis sp. nov., a new species isolated from a water canal contaminated with urban sewage.</title>
        <authorList>
            <person name="Perez-Cataluna A."/>
            <person name="Salas-Masso N."/>
            <person name="Figueras M.J."/>
        </authorList>
    </citation>
    <scope>NUCLEOTIDE SEQUENCE [LARGE SCALE GENOMIC DNA]</scope>
    <source>
        <strain evidence="3 4">F98-3</strain>
    </source>
</reference>
<dbReference type="RefSeq" id="WP_099341814.1">
    <property type="nucleotide sequence ID" value="NZ_CP032098.1"/>
</dbReference>